<keyword evidence="1" id="KW-0812">Transmembrane</keyword>
<comment type="caution">
    <text evidence="2">The sequence shown here is derived from an EMBL/GenBank/DDBJ whole genome shotgun (WGS) entry which is preliminary data.</text>
</comment>
<accession>A0ABP4X676</accession>
<feature type="transmembrane region" description="Helical" evidence="1">
    <location>
        <begin position="149"/>
        <end position="171"/>
    </location>
</feature>
<feature type="transmembrane region" description="Helical" evidence="1">
    <location>
        <begin position="101"/>
        <end position="128"/>
    </location>
</feature>
<gene>
    <name evidence="2" type="ORF">GCM10009810_29280</name>
</gene>
<evidence type="ECO:0000313" key="3">
    <source>
        <dbReference type="Proteomes" id="UP001501475"/>
    </source>
</evidence>
<evidence type="ECO:0000313" key="2">
    <source>
        <dbReference type="EMBL" id="GAA1768860.1"/>
    </source>
</evidence>
<organism evidence="2 3">
    <name type="scientific">Nostocoides vanveenii</name>
    <dbReference type="NCBI Taxonomy" id="330835"/>
    <lineage>
        <taxon>Bacteria</taxon>
        <taxon>Bacillati</taxon>
        <taxon>Actinomycetota</taxon>
        <taxon>Actinomycetes</taxon>
        <taxon>Micrococcales</taxon>
        <taxon>Intrasporangiaceae</taxon>
        <taxon>Nostocoides</taxon>
    </lineage>
</organism>
<keyword evidence="3" id="KW-1185">Reference proteome</keyword>
<sequence length="300" mass="31502">MAVHMFAGAVEVHFGEVTGRLVILLFFGVALIGVSWAVRVQLVAKERRRLLRMAALPDAGADEALLMRRLGQRQGGRVIGIAVVYLVLGALLAWSGEGLPWLALCIPFGAALGTGIGQLQPIGAVGRARVAQLRRRELADYVLPLERRLLAAALLCPAVAVILLVAALRAGSPRRSSAWIGFALIGCVALAASVIHAALGRVLDGAVEMSSAAGLAWEEIVRAQTLRDLVGSGGMLAAAGSAAVVWWASAQPGWPAWLGTAAYVLAVAAFLVLGVLWVLALRDDNHFRWARAHALAGVTT</sequence>
<proteinExistence type="predicted"/>
<dbReference type="Proteomes" id="UP001501475">
    <property type="component" value="Unassembled WGS sequence"/>
</dbReference>
<feature type="transmembrane region" description="Helical" evidence="1">
    <location>
        <begin position="261"/>
        <end position="281"/>
    </location>
</feature>
<keyword evidence="1" id="KW-1133">Transmembrane helix</keyword>
<dbReference type="EMBL" id="BAAAPN010000058">
    <property type="protein sequence ID" value="GAA1768860.1"/>
    <property type="molecule type" value="Genomic_DNA"/>
</dbReference>
<evidence type="ECO:0000256" key="1">
    <source>
        <dbReference type="SAM" id="Phobius"/>
    </source>
</evidence>
<feature type="transmembrane region" description="Helical" evidence="1">
    <location>
        <begin position="229"/>
        <end position="249"/>
    </location>
</feature>
<name>A0ABP4X676_9MICO</name>
<feature type="transmembrane region" description="Helical" evidence="1">
    <location>
        <begin position="177"/>
        <end position="199"/>
    </location>
</feature>
<reference evidence="3" key="1">
    <citation type="journal article" date="2019" name="Int. J. Syst. Evol. Microbiol.">
        <title>The Global Catalogue of Microorganisms (GCM) 10K type strain sequencing project: providing services to taxonomists for standard genome sequencing and annotation.</title>
        <authorList>
            <consortium name="The Broad Institute Genomics Platform"/>
            <consortium name="The Broad Institute Genome Sequencing Center for Infectious Disease"/>
            <person name="Wu L."/>
            <person name="Ma J."/>
        </authorList>
    </citation>
    <scope>NUCLEOTIDE SEQUENCE [LARGE SCALE GENOMIC DNA]</scope>
    <source>
        <strain evidence="3">JCM 15591</strain>
    </source>
</reference>
<feature type="transmembrane region" description="Helical" evidence="1">
    <location>
        <begin position="75"/>
        <end position="95"/>
    </location>
</feature>
<keyword evidence="1" id="KW-0472">Membrane</keyword>
<dbReference type="RefSeq" id="WP_344067553.1">
    <property type="nucleotide sequence ID" value="NZ_BAAAPN010000058.1"/>
</dbReference>
<feature type="transmembrane region" description="Helical" evidence="1">
    <location>
        <begin position="21"/>
        <end position="44"/>
    </location>
</feature>
<protein>
    <submittedName>
        <fullName evidence="2">Uncharacterized protein</fullName>
    </submittedName>
</protein>